<reference evidence="2" key="1">
    <citation type="journal article" date="2022" name="bioRxiv">
        <title>Sequencing and chromosome-scale assembly of the giantPleurodeles waltlgenome.</title>
        <authorList>
            <person name="Brown T."/>
            <person name="Elewa A."/>
            <person name="Iarovenko S."/>
            <person name="Subramanian E."/>
            <person name="Araus A.J."/>
            <person name="Petzold A."/>
            <person name="Susuki M."/>
            <person name="Suzuki K.-i.T."/>
            <person name="Hayashi T."/>
            <person name="Toyoda A."/>
            <person name="Oliveira C."/>
            <person name="Osipova E."/>
            <person name="Leigh N.D."/>
            <person name="Simon A."/>
            <person name="Yun M.H."/>
        </authorList>
    </citation>
    <scope>NUCLEOTIDE SEQUENCE</scope>
    <source>
        <strain evidence="2">20211129_DDA</strain>
        <tissue evidence="2">Liver</tissue>
    </source>
</reference>
<dbReference type="EMBL" id="JANPWB010000016">
    <property type="protein sequence ID" value="KAJ1080870.1"/>
    <property type="molecule type" value="Genomic_DNA"/>
</dbReference>
<evidence type="ECO:0000313" key="2">
    <source>
        <dbReference type="EMBL" id="KAJ1080870.1"/>
    </source>
</evidence>
<dbReference type="Proteomes" id="UP001066276">
    <property type="component" value="Chromosome 12"/>
</dbReference>
<keyword evidence="1" id="KW-1133">Transmembrane helix</keyword>
<protein>
    <submittedName>
        <fullName evidence="2">Uncharacterized protein</fullName>
    </submittedName>
</protein>
<keyword evidence="1" id="KW-0812">Transmembrane</keyword>
<evidence type="ECO:0000256" key="1">
    <source>
        <dbReference type="SAM" id="Phobius"/>
    </source>
</evidence>
<sequence length="146" mass="15723">MRVALNADSSLLYQYTCVWRGLLSPSAMRAHLLDSANAQIQSSMQARAHLEDHLTEKAVIVPCCYVAAPAFAIFNLMATGLFLKNIALFDTRLSLEQAHLHCGHKPALVTSDSRYGSRPGPAASTSRRGLGHVLTVGTALYGQEAA</sequence>
<dbReference type="AlphaFoldDB" id="A0AAV7KZR0"/>
<name>A0AAV7KZR0_PLEWA</name>
<keyword evidence="1" id="KW-0472">Membrane</keyword>
<comment type="caution">
    <text evidence="2">The sequence shown here is derived from an EMBL/GenBank/DDBJ whole genome shotgun (WGS) entry which is preliminary data.</text>
</comment>
<accession>A0AAV7KZR0</accession>
<keyword evidence="3" id="KW-1185">Reference proteome</keyword>
<evidence type="ECO:0000313" key="3">
    <source>
        <dbReference type="Proteomes" id="UP001066276"/>
    </source>
</evidence>
<organism evidence="2 3">
    <name type="scientific">Pleurodeles waltl</name>
    <name type="common">Iberian ribbed newt</name>
    <dbReference type="NCBI Taxonomy" id="8319"/>
    <lineage>
        <taxon>Eukaryota</taxon>
        <taxon>Metazoa</taxon>
        <taxon>Chordata</taxon>
        <taxon>Craniata</taxon>
        <taxon>Vertebrata</taxon>
        <taxon>Euteleostomi</taxon>
        <taxon>Amphibia</taxon>
        <taxon>Batrachia</taxon>
        <taxon>Caudata</taxon>
        <taxon>Salamandroidea</taxon>
        <taxon>Salamandridae</taxon>
        <taxon>Pleurodelinae</taxon>
        <taxon>Pleurodeles</taxon>
    </lineage>
</organism>
<gene>
    <name evidence="2" type="ORF">NDU88_001059</name>
</gene>
<feature type="transmembrane region" description="Helical" evidence="1">
    <location>
        <begin position="59"/>
        <end position="83"/>
    </location>
</feature>
<proteinExistence type="predicted"/>